<protein>
    <submittedName>
        <fullName evidence="2">Uncharacterized protein</fullName>
    </submittedName>
</protein>
<gene>
    <name evidence="2" type="ORF">EVAR_33449_1</name>
</gene>
<dbReference type="EMBL" id="BGZK01000551">
    <property type="protein sequence ID" value="GBP49695.1"/>
    <property type="molecule type" value="Genomic_DNA"/>
</dbReference>
<evidence type="ECO:0000313" key="3">
    <source>
        <dbReference type="Proteomes" id="UP000299102"/>
    </source>
</evidence>
<comment type="caution">
    <text evidence="2">The sequence shown here is derived from an EMBL/GenBank/DDBJ whole genome shotgun (WGS) entry which is preliminary data.</text>
</comment>
<accession>A0A4C1WHW4</accession>
<feature type="region of interest" description="Disordered" evidence="1">
    <location>
        <begin position="201"/>
        <end position="222"/>
    </location>
</feature>
<proteinExistence type="predicted"/>
<keyword evidence="3" id="KW-1185">Reference proteome</keyword>
<dbReference type="Proteomes" id="UP000299102">
    <property type="component" value="Unassembled WGS sequence"/>
</dbReference>
<organism evidence="2 3">
    <name type="scientific">Eumeta variegata</name>
    <name type="common">Bagworm moth</name>
    <name type="synonym">Eumeta japonica</name>
    <dbReference type="NCBI Taxonomy" id="151549"/>
    <lineage>
        <taxon>Eukaryota</taxon>
        <taxon>Metazoa</taxon>
        <taxon>Ecdysozoa</taxon>
        <taxon>Arthropoda</taxon>
        <taxon>Hexapoda</taxon>
        <taxon>Insecta</taxon>
        <taxon>Pterygota</taxon>
        <taxon>Neoptera</taxon>
        <taxon>Endopterygota</taxon>
        <taxon>Lepidoptera</taxon>
        <taxon>Glossata</taxon>
        <taxon>Ditrysia</taxon>
        <taxon>Tineoidea</taxon>
        <taxon>Psychidae</taxon>
        <taxon>Oiketicinae</taxon>
        <taxon>Eumeta</taxon>
    </lineage>
</organism>
<evidence type="ECO:0000313" key="2">
    <source>
        <dbReference type="EMBL" id="GBP49695.1"/>
    </source>
</evidence>
<name>A0A4C1WHW4_EUMVA</name>
<sequence length="222" mass="25380">MPKFKPKEKLLDSLQKVPIVTEERSETRPTAGARSFVKWNPDRGRLSAARSNRSEIISTSCYAIWKFANDIDTTTIRWNLALFRSSSSASRTSPPSVLHYVYGKKLYVYIWMCVCELLKYVSYIQRTDLYRSELPANDIMRRRLRMLFMNNAIDRKKCERQRISAAVTVEGKFLKLLRTFPSGKSGRHNAEDGAGRVLLVANDDKKSASQPDPASPVLTDRL</sequence>
<reference evidence="2 3" key="1">
    <citation type="journal article" date="2019" name="Commun. Biol.">
        <title>The bagworm genome reveals a unique fibroin gene that provides high tensile strength.</title>
        <authorList>
            <person name="Kono N."/>
            <person name="Nakamura H."/>
            <person name="Ohtoshi R."/>
            <person name="Tomita M."/>
            <person name="Numata K."/>
            <person name="Arakawa K."/>
        </authorList>
    </citation>
    <scope>NUCLEOTIDE SEQUENCE [LARGE SCALE GENOMIC DNA]</scope>
</reference>
<dbReference type="AlphaFoldDB" id="A0A4C1WHW4"/>
<evidence type="ECO:0000256" key="1">
    <source>
        <dbReference type="SAM" id="MobiDB-lite"/>
    </source>
</evidence>